<evidence type="ECO:0000313" key="3">
    <source>
        <dbReference type="EMBL" id="RXW25423.1"/>
    </source>
</evidence>
<dbReference type="Proteomes" id="UP000290288">
    <property type="component" value="Unassembled WGS sequence"/>
</dbReference>
<dbReference type="PANTHER" id="PTHR31735">
    <property type="entry name" value="VACUOLAR MEMBRANE PROTEIN YPL162C"/>
    <property type="match status" value="1"/>
</dbReference>
<feature type="compositionally biased region" description="Low complexity" evidence="1">
    <location>
        <begin position="280"/>
        <end position="294"/>
    </location>
</feature>
<keyword evidence="2" id="KW-1133">Transmembrane helix</keyword>
<evidence type="ECO:0008006" key="5">
    <source>
        <dbReference type="Google" id="ProtNLM"/>
    </source>
</evidence>
<accession>A0A4Q2DYN4</accession>
<dbReference type="PANTHER" id="PTHR31735:SF1">
    <property type="entry name" value="VACUOLAR MEMBRANE PROTEIN YPL162C"/>
    <property type="match status" value="1"/>
</dbReference>
<dbReference type="GO" id="GO:0016020">
    <property type="term" value="C:membrane"/>
    <property type="evidence" value="ECO:0007669"/>
    <property type="project" value="TreeGrafter"/>
</dbReference>
<feature type="compositionally biased region" description="Polar residues" evidence="1">
    <location>
        <begin position="314"/>
        <end position="328"/>
    </location>
</feature>
<gene>
    <name evidence="3" type="ORF">EST38_g410</name>
</gene>
<organism evidence="3 4">
    <name type="scientific">Candolleomyces aberdarensis</name>
    <dbReference type="NCBI Taxonomy" id="2316362"/>
    <lineage>
        <taxon>Eukaryota</taxon>
        <taxon>Fungi</taxon>
        <taxon>Dikarya</taxon>
        <taxon>Basidiomycota</taxon>
        <taxon>Agaricomycotina</taxon>
        <taxon>Agaricomycetes</taxon>
        <taxon>Agaricomycetidae</taxon>
        <taxon>Agaricales</taxon>
        <taxon>Agaricineae</taxon>
        <taxon>Psathyrellaceae</taxon>
        <taxon>Candolleomyces</taxon>
    </lineage>
</organism>
<dbReference type="InterPro" id="IPR022127">
    <property type="entry name" value="STIMATE/YPL162C"/>
</dbReference>
<reference evidence="3 4" key="1">
    <citation type="submission" date="2019-01" db="EMBL/GenBank/DDBJ databases">
        <title>Draft genome sequence of Psathyrella aberdarensis IHI B618.</title>
        <authorList>
            <person name="Buettner E."/>
            <person name="Kellner H."/>
        </authorList>
    </citation>
    <scope>NUCLEOTIDE SEQUENCE [LARGE SCALE GENOMIC DNA]</scope>
    <source>
        <strain evidence="3 4">IHI B618</strain>
    </source>
</reference>
<protein>
    <recommendedName>
        <fullName evidence="5">Vacuolar membrane protein</fullName>
    </recommendedName>
</protein>
<name>A0A4Q2DYN4_9AGAR</name>
<feature type="compositionally biased region" description="Polar residues" evidence="1">
    <location>
        <begin position="226"/>
        <end position="238"/>
    </location>
</feature>
<feature type="region of interest" description="Disordered" evidence="1">
    <location>
        <begin position="189"/>
        <end position="394"/>
    </location>
</feature>
<proteinExistence type="predicted"/>
<feature type="transmembrane region" description="Helical" evidence="2">
    <location>
        <begin position="61"/>
        <end position="87"/>
    </location>
</feature>
<comment type="caution">
    <text evidence="3">The sequence shown here is derived from an EMBL/GenBank/DDBJ whole genome shotgun (WGS) entry which is preliminary data.</text>
</comment>
<dbReference type="EMBL" id="SDEE01000005">
    <property type="protein sequence ID" value="RXW25423.1"/>
    <property type="molecule type" value="Genomic_DNA"/>
</dbReference>
<feature type="compositionally biased region" description="Basic and acidic residues" evidence="1">
    <location>
        <begin position="258"/>
        <end position="276"/>
    </location>
</feature>
<evidence type="ECO:0000313" key="4">
    <source>
        <dbReference type="Proteomes" id="UP000290288"/>
    </source>
</evidence>
<dbReference type="OrthoDB" id="431202at2759"/>
<dbReference type="STRING" id="2316362.A0A4Q2DYN4"/>
<evidence type="ECO:0000256" key="1">
    <source>
        <dbReference type="SAM" id="MobiDB-lite"/>
    </source>
</evidence>
<evidence type="ECO:0000256" key="2">
    <source>
        <dbReference type="SAM" id="Phobius"/>
    </source>
</evidence>
<dbReference type="AlphaFoldDB" id="A0A4Q2DYN4"/>
<keyword evidence="2" id="KW-0812">Transmembrane</keyword>
<feature type="transmembrane region" description="Helical" evidence="2">
    <location>
        <begin position="114"/>
        <end position="139"/>
    </location>
</feature>
<feature type="transmembrane region" description="Helical" evidence="2">
    <location>
        <begin position="32"/>
        <end position="49"/>
    </location>
</feature>
<keyword evidence="4" id="KW-1185">Reference proteome</keyword>
<sequence length="394" mass="43455">MEDMVRFRHEATGTFTTRRLIEFRLFDVSKQVFGQMFVHGLNVLISGVISDATSGNACVSYFLNILIDTTLGIGIIYGVLHALTFLFSEKLGLKGFESGVYGNPPSLNYWCRQAATYVVALTAMKLAVILLLVLFPGIFKIGEWLLSWTWTGDGDALQVVFVMGIFPIAMNVLQFWLIDSIVKASSGPVALEPDSEDTAHPDREPLFNAPDDDDDDDHYRRGDVENQLSNRPSHSTLDSGRDSRAKSYTTGTTTPDDDEHKSVDTSARDQAHERHAYPPSLSSSVTSSSSSSSSRIKESTKLAKHHSLREKASNPASRSHSPHSSLRGTKTPDLPATHVNPIISTQDDWATSWDDDGDDGWESRVPPTDPKVPGHERDGGVGIQQQQQRARRLS</sequence>
<dbReference type="Pfam" id="PF12400">
    <property type="entry name" value="STIMATE"/>
    <property type="match status" value="1"/>
</dbReference>
<keyword evidence="2" id="KW-0472">Membrane</keyword>
<feature type="transmembrane region" description="Helical" evidence="2">
    <location>
        <begin position="159"/>
        <end position="178"/>
    </location>
</feature>